<gene>
    <name evidence="4" type="ORF">S01H1_21295</name>
</gene>
<reference evidence="4" key="1">
    <citation type="journal article" date="2014" name="Front. Microbiol.">
        <title>High frequency of phylogenetically diverse reductive dehalogenase-homologous genes in deep subseafloor sedimentary metagenomes.</title>
        <authorList>
            <person name="Kawai M."/>
            <person name="Futagami T."/>
            <person name="Toyoda A."/>
            <person name="Takaki Y."/>
            <person name="Nishi S."/>
            <person name="Hori S."/>
            <person name="Arai W."/>
            <person name="Tsubouchi T."/>
            <person name="Morono Y."/>
            <person name="Uchiyama I."/>
            <person name="Ito T."/>
            <person name="Fujiyama A."/>
            <person name="Inagaki F."/>
            <person name="Takami H."/>
        </authorList>
    </citation>
    <scope>NUCLEOTIDE SEQUENCE</scope>
    <source>
        <strain evidence="4">Expedition CK06-06</strain>
    </source>
</reference>
<feature type="transmembrane region" description="Helical" evidence="2">
    <location>
        <begin position="40"/>
        <end position="58"/>
    </location>
</feature>
<feature type="domain" description="Flavin reductase like" evidence="3">
    <location>
        <begin position="19"/>
        <end position="161"/>
    </location>
</feature>
<dbReference type="InterPro" id="IPR002563">
    <property type="entry name" value="Flavin_Rdtase-like_dom"/>
</dbReference>
<evidence type="ECO:0000259" key="3">
    <source>
        <dbReference type="SMART" id="SM00903"/>
    </source>
</evidence>
<dbReference type="SMART" id="SM00903">
    <property type="entry name" value="Flavin_Reduct"/>
    <property type="match status" value="1"/>
</dbReference>
<proteinExistence type="inferred from homology"/>
<comment type="similarity">
    <text evidence="1">Belongs to the flavoredoxin family.</text>
</comment>
<dbReference type="Pfam" id="PF01613">
    <property type="entry name" value="Flavin_Reduct"/>
    <property type="match status" value="1"/>
</dbReference>
<dbReference type="PANTHER" id="PTHR43567:SF5">
    <property type="entry name" value="HYPOTHETICAL CYTOSOLIC PROTEIN"/>
    <property type="match status" value="1"/>
</dbReference>
<accession>X0TZW3</accession>
<evidence type="ECO:0000256" key="2">
    <source>
        <dbReference type="SAM" id="Phobius"/>
    </source>
</evidence>
<dbReference type="GO" id="GO:0010181">
    <property type="term" value="F:FMN binding"/>
    <property type="evidence" value="ECO:0007669"/>
    <property type="project" value="InterPro"/>
</dbReference>
<organism evidence="4">
    <name type="scientific">marine sediment metagenome</name>
    <dbReference type="NCBI Taxonomy" id="412755"/>
    <lineage>
        <taxon>unclassified sequences</taxon>
        <taxon>metagenomes</taxon>
        <taxon>ecological metagenomes</taxon>
    </lineage>
</organism>
<evidence type="ECO:0000256" key="1">
    <source>
        <dbReference type="ARBA" id="ARBA00038054"/>
    </source>
</evidence>
<dbReference type="InterPro" id="IPR052174">
    <property type="entry name" value="Flavoredoxin"/>
</dbReference>
<dbReference type="Gene3D" id="2.30.110.10">
    <property type="entry name" value="Electron Transport, Fmn-binding Protein, Chain A"/>
    <property type="match status" value="1"/>
</dbReference>
<protein>
    <recommendedName>
        <fullName evidence="3">Flavin reductase like domain-containing protein</fullName>
    </recommendedName>
</protein>
<name>X0TZW3_9ZZZZ</name>
<keyword evidence="2" id="KW-0812">Transmembrane</keyword>
<sequence length="178" mass="19734">MEYFNVPYATYLEETLSILADPGLLLVTAGPDSKPNAMTIGWGTIGIIWSKPLFIVLVRPSRYTYKLLEDSDSFTVCVPSETLYDAVHFCGTHSGRDYNKFRKCDLSLLPSGRVSAPGIARCPVIYECQVVHTNDVIPANLTAEIRASAYPRGDFHRIYYGEIVTVQALPNAAELLAR</sequence>
<dbReference type="SUPFAM" id="SSF50475">
    <property type="entry name" value="FMN-binding split barrel"/>
    <property type="match status" value="1"/>
</dbReference>
<dbReference type="InterPro" id="IPR012349">
    <property type="entry name" value="Split_barrel_FMN-bd"/>
</dbReference>
<keyword evidence="2" id="KW-0472">Membrane</keyword>
<dbReference type="PANTHER" id="PTHR43567">
    <property type="entry name" value="FLAVOREDOXIN-RELATED-RELATED"/>
    <property type="match status" value="1"/>
</dbReference>
<comment type="caution">
    <text evidence="4">The sequence shown here is derived from an EMBL/GenBank/DDBJ whole genome shotgun (WGS) entry which is preliminary data.</text>
</comment>
<evidence type="ECO:0000313" key="4">
    <source>
        <dbReference type="EMBL" id="GAF93702.1"/>
    </source>
</evidence>
<dbReference type="EMBL" id="BARS01011784">
    <property type="protein sequence ID" value="GAF93702.1"/>
    <property type="molecule type" value="Genomic_DNA"/>
</dbReference>
<dbReference type="AlphaFoldDB" id="X0TZW3"/>
<keyword evidence="2" id="KW-1133">Transmembrane helix</keyword>